<protein>
    <submittedName>
        <fullName evidence="8">Uncharacterized protein</fullName>
    </submittedName>
</protein>
<organism evidence="8">
    <name type="scientific">Fagus sylvatica</name>
    <name type="common">Beechnut</name>
    <dbReference type="NCBI Taxonomy" id="28930"/>
    <lineage>
        <taxon>Eukaryota</taxon>
        <taxon>Viridiplantae</taxon>
        <taxon>Streptophyta</taxon>
        <taxon>Embryophyta</taxon>
        <taxon>Tracheophyta</taxon>
        <taxon>Spermatophyta</taxon>
        <taxon>Magnoliopsida</taxon>
        <taxon>eudicotyledons</taxon>
        <taxon>Gunneridae</taxon>
        <taxon>Pentapetalae</taxon>
        <taxon>rosids</taxon>
        <taxon>fabids</taxon>
        <taxon>Fagales</taxon>
        <taxon>Fagaceae</taxon>
        <taxon>Fagus</taxon>
    </lineage>
</organism>
<reference evidence="8" key="1">
    <citation type="submission" date="2018-02" db="EMBL/GenBank/DDBJ databases">
        <authorList>
            <person name="Cohen D.B."/>
            <person name="Kent A.D."/>
        </authorList>
    </citation>
    <scope>NUCLEOTIDE SEQUENCE</scope>
</reference>
<dbReference type="Pfam" id="PF01535">
    <property type="entry name" value="PPR"/>
    <property type="match status" value="5"/>
</dbReference>
<sequence length="478" mass="54915">MNLSCSTRLSLRPLFPSQKLLCHFFSSNALHSLYRRISQLGGPNVSVVPLLDQWVQEGRPVPKEELQRIIKELRVYKRFNHALEISQWMSDKRYIILSCGDIATRMNLIFRVHGLEQVENYFNNIPTNMKGFTVYTALLNCYAHEKSVEKAEIVMQSMKDMGLVRGQLSYNIMINLYYKIEAYEKLDALMLEMEEKGIYFDQYTLSIRLSAYAAVSDIEGIDKIVKRMESDPQLVLNWNSYSIAANGYLKVGLLDKALAMVKKSEGLIDNAKKKNFAFDLLLKQYAEIGKKDELYRIWKLYKEKEKIYNKGYISMISSLLAFDDIEGAENIFEEWESRKLSYDFRVPNLLINAYGQKGLLAKAEALLNRGMTRGGQPSADSWYYLASGYLDNNQIPKALEVMKKAVAVCPPGWRPSKETLATCLEYLEGKGDTERADDFINSLRVQHIFPTSVHNRLLNYIKDGKSTSNENFQMEGNV</sequence>
<dbReference type="InterPro" id="IPR019734">
    <property type="entry name" value="TPR_rpt"/>
</dbReference>
<keyword evidence="3" id="KW-0677">Repeat</keyword>
<dbReference type="PROSITE" id="PS50005">
    <property type="entry name" value="TPR"/>
    <property type="match status" value="1"/>
</dbReference>
<keyword evidence="5" id="KW-0496">Mitochondrion</keyword>
<dbReference type="SUPFAM" id="SSF48452">
    <property type="entry name" value="TPR-like"/>
    <property type="match status" value="1"/>
</dbReference>
<evidence type="ECO:0000256" key="6">
    <source>
        <dbReference type="PROSITE-ProRule" id="PRU00339"/>
    </source>
</evidence>
<dbReference type="PANTHER" id="PTHR45717">
    <property type="entry name" value="OS12G0527900 PROTEIN"/>
    <property type="match status" value="1"/>
</dbReference>
<dbReference type="NCBIfam" id="TIGR00756">
    <property type="entry name" value="PPR"/>
    <property type="match status" value="1"/>
</dbReference>
<comment type="subcellular location">
    <subcellularLocation>
        <location evidence="1">Mitochondrion</location>
    </subcellularLocation>
</comment>
<evidence type="ECO:0000256" key="4">
    <source>
        <dbReference type="ARBA" id="ARBA00022946"/>
    </source>
</evidence>
<dbReference type="InterPro" id="IPR002885">
    <property type="entry name" value="PPR_rpt"/>
</dbReference>
<dbReference type="EMBL" id="OIVN01004846">
    <property type="protein sequence ID" value="SPD19549.1"/>
    <property type="molecule type" value="Genomic_DNA"/>
</dbReference>
<evidence type="ECO:0000256" key="7">
    <source>
        <dbReference type="PROSITE-ProRule" id="PRU00708"/>
    </source>
</evidence>
<dbReference type="Gene3D" id="1.25.40.10">
    <property type="entry name" value="Tetratricopeptide repeat domain"/>
    <property type="match status" value="2"/>
</dbReference>
<evidence type="ECO:0000256" key="3">
    <source>
        <dbReference type="ARBA" id="ARBA00022737"/>
    </source>
</evidence>
<dbReference type="GO" id="GO:0003729">
    <property type="term" value="F:mRNA binding"/>
    <property type="evidence" value="ECO:0007669"/>
    <property type="project" value="UniProtKB-ARBA"/>
</dbReference>
<dbReference type="InterPro" id="IPR011990">
    <property type="entry name" value="TPR-like_helical_dom_sf"/>
</dbReference>
<dbReference type="GO" id="GO:0005739">
    <property type="term" value="C:mitochondrion"/>
    <property type="evidence" value="ECO:0007669"/>
    <property type="project" value="UniProtKB-SubCell"/>
</dbReference>
<feature type="repeat" description="TPR" evidence="6">
    <location>
        <begin position="379"/>
        <end position="412"/>
    </location>
</feature>
<name>A0A2N9I6A5_FAGSY</name>
<dbReference type="AlphaFoldDB" id="A0A2N9I6A5"/>
<evidence type="ECO:0000256" key="5">
    <source>
        <dbReference type="ARBA" id="ARBA00023128"/>
    </source>
</evidence>
<dbReference type="FunFam" id="1.25.40.10:FF:000385">
    <property type="entry name" value="Pentatricopeptide repeat-containing protein mitochondrial"/>
    <property type="match status" value="1"/>
</dbReference>
<keyword evidence="4" id="KW-0809">Transit peptide</keyword>
<evidence type="ECO:0000256" key="1">
    <source>
        <dbReference type="ARBA" id="ARBA00004173"/>
    </source>
</evidence>
<evidence type="ECO:0000313" key="8">
    <source>
        <dbReference type="EMBL" id="SPD19549.1"/>
    </source>
</evidence>
<dbReference type="PANTHER" id="PTHR45717:SF57">
    <property type="entry name" value="PENTACOTRIPEPTIDE-REPEAT REGION OF PRORP DOMAIN-CONTAINING PROTEIN"/>
    <property type="match status" value="1"/>
</dbReference>
<comment type="similarity">
    <text evidence="2">Belongs to the PPR family. P subfamily.</text>
</comment>
<dbReference type="PROSITE" id="PS51375">
    <property type="entry name" value="PPR"/>
    <property type="match status" value="1"/>
</dbReference>
<accession>A0A2N9I6A5</accession>
<feature type="repeat" description="PPR" evidence="7">
    <location>
        <begin position="131"/>
        <end position="165"/>
    </location>
</feature>
<gene>
    <name evidence="8" type="ORF">FSB_LOCUS47431</name>
</gene>
<keyword evidence="6" id="KW-0802">TPR repeat</keyword>
<evidence type="ECO:0000256" key="2">
    <source>
        <dbReference type="ARBA" id="ARBA00007626"/>
    </source>
</evidence>
<proteinExistence type="inferred from homology"/>